<organism evidence="2">
    <name type="scientific">Brassica napus</name>
    <name type="common">Rape</name>
    <dbReference type="NCBI Taxonomy" id="3708"/>
    <lineage>
        <taxon>Eukaryota</taxon>
        <taxon>Viridiplantae</taxon>
        <taxon>Streptophyta</taxon>
        <taxon>Embryophyta</taxon>
        <taxon>Tracheophyta</taxon>
        <taxon>Spermatophyta</taxon>
        <taxon>Magnoliopsida</taxon>
        <taxon>eudicotyledons</taxon>
        <taxon>Gunneridae</taxon>
        <taxon>Pentapetalae</taxon>
        <taxon>rosids</taxon>
        <taxon>malvids</taxon>
        <taxon>Brassicales</taxon>
        <taxon>Brassicaceae</taxon>
        <taxon>Brassiceae</taxon>
        <taxon>Brassica</taxon>
    </lineage>
</organism>
<gene>
    <name evidence="2" type="ORF">DARMORV10_C06P28550.1</name>
</gene>
<protein>
    <submittedName>
        <fullName evidence="2">(rape) hypothetical protein</fullName>
    </submittedName>
</protein>
<sequence>MELPLYMHRLKRKLEVKGIGVCRQRSMNPMVWRNKRWKIDLQNSQRRRTTVVVFAISHDRHVSTHGLKQNGKRLQYLGFLFLWFLFFFLRTKLSRCLSPPHNVFIC</sequence>
<evidence type="ECO:0000313" key="2">
    <source>
        <dbReference type="EMBL" id="CAF2060129.1"/>
    </source>
</evidence>
<keyword evidence="1" id="KW-0472">Membrane</keyword>
<name>A0A816QI77_BRANA</name>
<dbReference type="Proteomes" id="UP001295469">
    <property type="component" value="Chromosome C06"/>
</dbReference>
<accession>A0A816QI77</accession>
<dbReference type="AlphaFoldDB" id="A0A816QI77"/>
<keyword evidence="1" id="KW-0812">Transmembrane</keyword>
<proteinExistence type="predicted"/>
<feature type="transmembrane region" description="Helical" evidence="1">
    <location>
        <begin position="73"/>
        <end position="89"/>
    </location>
</feature>
<keyword evidence="1" id="KW-1133">Transmembrane helix</keyword>
<reference evidence="2" key="1">
    <citation type="submission" date="2021-01" db="EMBL/GenBank/DDBJ databases">
        <authorList>
            <consortium name="Genoscope - CEA"/>
            <person name="William W."/>
        </authorList>
    </citation>
    <scope>NUCLEOTIDE SEQUENCE</scope>
</reference>
<evidence type="ECO:0000256" key="1">
    <source>
        <dbReference type="SAM" id="Phobius"/>
    </source>
</evidence>
<dbReference type="EMBL" id="HG994370">
    <property type="protein sequence ID" value="CAF2060129.1"/>
    <property type="molecule type" value="Genomic_DNA"/>
</dbReference>